<evidence type="ECO:0000313" key="2">
    <source>
        <dbReference type="EMBL" id="KOO31211.1"/>
    </source>
</evidence>
<evidence type="ECO:0000256" key="1">
    <source>
        <dbReference type="SAM" id="MobiDB-lite"/>
    </source>
</evidence>
<feature type="region of interest" description="Disordered" evidence="1">
    <location>
        <begin position="1"/>
        <end position="68"/>
    </location>
</feature>
<dbReference type="AlphaFoldDB" id="A0A0M0JX26"/>
<reference evidence="3" key="1">
    <citation type="journal article" date="2015" name="PLoS Genet.">
        <title>Genome Sequence and Transcriptome Analyses of Chrysochromulina tobin: Metabolic Tools for Enhanced Algal Fitness in the Prominent Order Prymnesiales (Haptophyceae).</title>
        <authorList>
            <person name="Hovde B.T."/>
            <person name="Deodato C.R."/>
            <person name="Hunsperger H.M."/>
            <person name="Ryken S.A."/>
            <person name="Yost W."/>
            <person name="Jha R.K."/>
            <person name="Patterson J."/>
            <person name="Monnat R.J. Jr."/>
            <person name="Barlow S.B."/>
            <person name="Starkenburg S.R."/>
            <person name="Cattolico R.A."/>
        </authorList>
    </citation>
    <scope>NUCLEOTIDE SEQUENCE</scope>
    <source>
        <strain evidence="3">CCMP291</strain>
    </source>
</reference>
<proteinExistence type="predicted"/>
<feature type="compositionally biased region" description="Low complexity" evidence="1">
    <location>
        <begin position="22"/>
        <end position="37"/>
    </location>
</feature>
<name>A0A0M0JX26_9EUKA</name>
<dbReference type="Proteomes" id="UP000037460">
    <property type="component" value="Unassembled WGS sequence"/>
</dbReference>
<protein>
    <submittedName>
        <fullName evidence="2">Uncharacterized protein</fullName>
    </submittedName>
</protein>
<accession>A0A0M0JX26</accession>
<organism evidence="2 3">
    <name type="scientific">Chrysochromulina tobinii</name>
    <dbReference type="NCBI Taxonomy" id="1460289"/>
    <lineage>
        <taxon>Eukaryota</taxon>
        <taxon>Haptista</taxon>
        <taxon>Haptophyta</taxon>
        <taxon>Prymnesiophyceae</taxon>
        <taxon>Prymnesiales</taxon>
        <taxon>Chrysochromulinaceae</taxon>
        <taxon>Chrysochromulina</taxon>
    </lineage>
</organism>
<evidence type="ECO:0000313" key="3">
    <source>
        <dbReference type="Proteomes" id="UP000037460"/>
    </source>
</evidence>
<dbReference type="EMBL" id="JWZX01002064">
    <property type="protein sequence ID" value="KOO31211.1"/>
    <property type="molecule type" value="Genomic_DNA"/>
</dbReference>
<comment type="caution">
    <text evidence="2">The sequence shown here is derived from an EMBL/GenBank/DDBJ whole genome shotgun (WGS) entry which is preliminary data.</text>
</comment>
<gene>
    <name evidence="2" type="ORF">Ctob_013901</name>
</gene>
<keyword evidence="3" id="KW-1185">Reference proteome</keyword>
<sequence length="68" mass="6778">MLIGKVPSPALSSTRLGLPELPSSTSRSPSPSTSAAAIERVSALPPGSSMLVGKVPPPALSSTRLGLL</sequence>